<comment type="caution">
    <text evidence="2">The sequence shown here is derived from an EMBL/GenBank/DDBJ whole genome shotgun (WGS) entry which is preliminary data.</text>
</comment>
<evidence type="ECO:0000313" key="3">
    <source>
        <dbReference type="Proteomes" id="UP000094569"/>
    </source>
</evidence>
<evidence type="ECO:0000313" key="2">
    <source>
        <dbReference type="EMBL" id="ODM20803.1"/>
    </source>
</evidence>
<protein>
    <submittedName>
        <fullName evidence="2">Uncharacterized protein</fullName>
    </submittedName>
</protein>
<dbReference type="PANTHER" id="PTHR47534">
    <property type="entry name" value="YALI0E05731P"/>
    <property type="match status" value="1"/>
</dbReference>
<dbReference type="Gene3D" id="3.40.50.720">
    <property type="entry name" value="NAD(P)-binding Rossmann-like Domain"/>
    <property type="match status" value="1"/>
</dbReference>
<organism evidence="2 3">
    <name type="scientific">Aspergillus cristatus</name>
    <name type="common">Chinese Fuzhuan brick tea-fermentation fungus</name>
    <name type="synonym">Eurotium cristatum</name>
    <dbReference type="NCBI Taxonomy" id="573508"/>
    <lineage>
        <taxon>Eukaryota</taxon>
        <taxon>Fungi</taxon>
        <taxon>Dikarya</taxon>
        <taxon>Ascomycota</taxon>
        <taxon>Pezizomycotina</taxon>
        <taxon>Eurotiomycetes</taxon>
        <taxon>Eurotiomycetidae</taxon>
        <taxon>Eurotiales</taxon>
        <taxon>Aspergillaceae</taxon>
        <taxon>Aspergillus</taxon>
        <taxon>Aspergillus subgen. Aspergillus</taxon>
    </lineage>
</organism>
<dbReference type="Proteomes" id="UP000094569">
    <property type="component" value="Unassembled WGS sequence"/>
</dbReference>
<sequence length="222" mass="23593">MSETSEGLHALTALAFYTRLRITQLLLPLLKRSTALSRVINIAGGTKEGTLYPSDMQALATPLYAIRGHLTTLITLGHEALASRASGVSFLQVFPGAVQTALFDRVPGPVGLVMRCFIALAGRWVLVPVQESGERNVFLATSGAFPGRDGRERDGVGLVEGLSVAKGAKGVDGKPGSGVYSLDYDGSEAGQSVMDLLEGYRKEGMVDGVWEHAQADFERITA</sequence>
<dbReference type="InterPro" id="IPR052228">
    <property type="entry name" value="Sec_Metab_Biosynth_Oxidored"/>
</dbReference>
<reference evidence="2 3" key="1">
    <citation type="journal article" date="2016" name="BMC Genomics">
        <title>Comparative genomic and transcriptomic analyses of the Fuzhuan brick tea-fermentation fungus Aspergillus cristatus.</title>
        <authorList>
            <person name="Ge Y."/>
            <person name="Wang Y."/>
            <person name="Liu Y."/>
            <person name="Tan Y."/>
            <person name="Ren X."/>
            <person name="Zhang X."/>
            <person name="Hyde K.D."/>
            <person name="Liu Y."/>
            <person name="Liu Z."/>
        </authorList>
    </citation>
    <scope>NUCLEOTIDE SEQUENCE [LARGE SCALE GENOMIC DNA]</scope>
    <source>
        <strain evidence="2 3">GZAAS20.1005</strain>
    </source>
</reference>
<name>A0A1E3BIK2_ASPCR</name>
<keyword evidence="1" id="KW-0560">Oxidoreductase</keyword>
<proteinExistence type="predicted"/>
<dbReference type="STRING" id="573508.A0A1E3BIK2"/>
<dbReference type="SUPFAM" id="SSF51735">
    <property type="entry name" value="NAD(P)-binding Rossmann-fold domains"/>
    <property type="match status" value="1"/>
</dbReference>
<dbReference type="AlphaFoldDB" id="A0A1E3BIK2"/>
<accession>A0A1E3BIK2</accession>
<dbReference type="OrthoDB" id="2898509at2759"/>
<keyword evidence="3" id="KW-1185">Reference proteome</keyword>
<dbReference type="PANTHER" id="PTHR47534:SF3">
    <property type="entry name" value="ALCOHOL DEHYDROGENASE-LIKE C-TERMINAL DOMAIN-CONTAINING PROTEIN"/>
    <property type="match status" value="1"/>
</dbReference>
<gene>
    <name evidence="2" type="ORF">SI65_03856</name>
</gene>
<evidence type="ECO:0000256" key="1">
    <source>
        <dbReference type="ARBA" id="ARBA00023002"/>
    </source>
</evidence>
<dbReference type="VEuPathDB" id="FungiDB:SI65_03856"/>
<dbReference type="GO" id="GO:0016491">
    <property type="term" value="F:oxidoreductase activity"/>
    <property type="evidence" value="ECO:0007669"/>
    <property type="project" value="UniProtKB-KW"/>
</dbReference>
<dbReference type="EMBL" id="JXNT01000003">
    <property type="protein sequence ID" value="ODM20803.1"/>
    <property type="molecule type" value="Genomic_DNA"/>
</dbReference>
<dbReference type="InterPro" id="IPR036291">
    <property type="entry name" value="NAD(P)-bd_dom_sf"/>
</dbReference>